<feature type="binding site" evidence="9">
    <location>
        <position position="273"/>
    </location>
    <ligand>
        <name>K(+)</name>
        <dbReference type="ChEBI" id="CHEBI:29103"/>
    </ligand>
</feature>
<reference evidence="11 12" key="1">
    <citation type="submission" date="2020-04" db="EMBL/GenBank/DDBJ databases">
        <title>Rhodospirillaceae bacterium KN72 isolated from deep sea.</title>
        <authorList>
            <person name="Zhang D.-C."/>
        </authorList>
    </citation>
    <scope>NUCLEOTIDE SEQUENCE [LARGE SCALE GENOMIC DNA]</scope>
    <source>
        <strain evidence="11 12">KN72</strain>
    </source>
</reference>
<dbReference type="PANTHER" id="PTHR10584:SF166">
    <property type="entry name" value="RIBOKINASE"/>
    <property type="match status" value="1"/>
</dbReference>
<keyword evidence="9" id="KW-0963">Cytoplasm</keyword>
<feature type="domain" description="Carbohydrate kinase PfkB" evidence="10">
    <location>
        <begin position="3"/>
        <end position="280"/>
    </location>
</feature>
<dbReference type="GO" id="GO:0005524">
    <property type="term" value="F:ATP binding"/>
    <property type="evidence" value="ECO:0007669"/>
    <property type="project" value="UniProtKB-UniRule"/>
</dbReference>
<feature type="active site" description="Proton acceptor" evidence="9">
    <location>
        <position position="238"/>
    </location>
</feature>
<dbReference type="GO" id="GO:0019303">
    <property type="term" value="P:D-ribose catabolic process"/>
    <property type="evidence" value="ECO:0007669"/>
    <property type="project" value="UniProtKB-UniRule"/>
</dbReference>
<dbReference type="SUPFAM" id="SSF53613">
    <property type="entry name" value="Ribokinase-like"/>
    <property type="match status" value="1"/>
</dbReference>
<feature type="binding site" evidence="9">
    <location>
        <begin position="237"/>
        <end position="238"/>
    </location>
    <ligand>
        <name>ATP</name>
        <dbReference type="ChEBI" id="CHEBI:30616"/>
    </ligand>
</feature>
<feature type="binding site" evidence="9">
    <location>
        <position position="271"/>
    </location>
    <ligand>
        <name>K(+)</name>
        <dbReference type="ChEBI" id="CHEBI:29103"/>
    </ligand>
</feature>
<feature type="binding site" evidence="9">
    <location>
        <position position="268"/>
    </location>
    <ligand>
        <name>K(+)</name>
        <dbReference type="ChEBI" id="CHEBI:29103"/>
    </ligand>
</feature>
<dbReference type="PRINTS" id="PR00990">
    <property type="entry name" value="RIBOKINASE"/>
</dbReference>
<evidence type="ECO:0000256" key="6">
    <source>
        <dbReference type="ARBA" id="ARBA00022842"/>
    </source>
</evidence>
<sequence>MAIVNFGSINIDKVYRVSHFPAAGETLLVDGYSVGLGGKGANQSIAMARAGADVRHIGAIGTDGLWTKQRLSDEGIDTDGIAVLENEATGHAVIEVDPSAENKILVLSGANAALTQDQIDTAVGAMGADDWLLFQNETNLTEAIAAAGKAKGVRIAYSAAPFIADKVVPLLDMVDMICVNHLEAATLAEGYGGDMDAIPVSRLLVTYGARGAEYRDDGHVEFVPSFKVDAVDTTGAGDTFLGSFLAAISKDAPGQHALLQASAAAALQVSRHGAADAIPTADDVHKFLFSRA</sequence>
<keyword evidence="8 9" id="KW-0119">Carbohydrate metabolism</keyword>
<comment type="cofactor">
    <cofactor evidence="9">
        <name>Mg(2+)</name>
        <dbReference type="ChEBI" id="CHEBI:18420"/>
    </cofactor>
    <text evidence="9">Requires a divalent cation, most likely magnesium in vivo, as an electrophilic catalyst to aid phosphoryl group transfer. It is the chelate of the metal and the nucleotide that is the actual substrate.</text>
</comment>
<keyword evidence="2 9" id="KW-0479">Metal-binding</keyword>
<gene>
    <name evidence="9" type="primary">rbsK</name>
    <name evidence="11" type="ORF">HH303_02160</name>
</gene>
<evidence type="ECO:0000256" key="4">
    <source>
        <dbReference type="ARBA" id="ARBA00022777"/>
    </source>
</evidence>
<feature type="binding site" evidence="9">
    <location>
        <position position="238"/>
    </location>
    <ligand>
        <name>substrate</name>
    </ligand>
</feature>
<dbReference type="UniPathway" id="UPA00916">
    <property type="reaction ID" value="UER00889"/>
</dbReference>
<dbReference type="CDD" id="cd01174">
    <property type="entry name" value="ribokinase"/>
    <property type="match status" value="1"/>
</dbReference>
<protein>
    <recommendedName>
        <fullName evidence="9">Ribokinase</fullName>
        <shortName evidence="9">RK</shortName>
        <ecNumber evidence="9">2.7.1.15</ecNumber>
    </recommendedName>
</protein>
<organism evidence="11 12">
    <name type="scientific">Pacificispira spongiicola</name>
    <dbReference type="NCBI Taxonomy" id="2729598"/>
    <lineage>
        <taxon>Bacteria</taxon>
        <taxon>Pseudomonadati</taxon>
        <taxon>Pseudomonadota</taxon>
        <taxon>Alphaproteobacteria</taxon>
        <taxon>Rhodospirillales</taxon>
        <taxon>Rhodospirillaceae</taxon>
        <taxon>Pacificispira</taxon>
    </lineage>
</organism>
<proteinExistence type="inferred from homology"/>
<keyword evidence="1 9" id="KW-0808">Transferase</keyword>
<dbReference type="AlphaFoldDB" id="A0A7Y0DX70"/>
<evidence type="ECO:0000256" key="1">
    <source>
        <dbReference type="ARBA" id="ARBA00022679"/>
    </source>
</evidence>
<dbReference type="PANTHER" id="PTHR10584">
    <property type="entry name" value="SUGAR KINASE"/>
    <property type="match status" value="1"/>
</dbReference>
<comment type="catalytic activity">
    <reaction evidence="9">
        <text>D-ribose + ATP = D-ribose 5-phosphate + ADP + H(+)</text>
        <dbReference type="Rhea" id="RHEA:13697"/>
        <dbReference type="ChEBI" id="CHEBI:15378"/>
        <dbReference type="ChEBI" id="CHEBI:30616"/>
        <dbReference type="ChEBI" id="CHEBI:47013"/>
        <dbReference type="ChEBI" id="CHEBI:78346"/>
        <dbReference type="ChEBI" id="CHEBI:456216"/>
        <dbReference type="EC" id="2.7.1.15"/>
    </reaction>
</comment>
<evidence type="ECO:0000256" key="7">
    <source>
        <dbReference type="ARBA" id="ARBA00022958"/>
    </source>
</evidence>
<comment type="caution">
    <text evidence="11">The sequence shown here is derived from an EMBL/GenBank/DDBJ whole genome shotgun (WGS) entry which is preliminary data.</text>
</comment>
<comment type="subunit">
    <text evidence="9">Homodimer.</text>
</comment>
<dbReference type="GO" id="GO:0046872">
    <property type="term" value="F:metal ion binding"/>
    <property type="evidence" value="ECO:0007669"/>
    <property type="project" value="UniProtKB-KW"/>
</dbReference>
<dbReference type="RefSeq" id="WP_169623556.1">
    <property type="nucleotide sequence ID" value="NZ_JABBNT010000001.1"/>
</dbReference>
<keyword evidence="5 9" id="KW-0067">ATP-binding</keyword>
<comment type="subcellular location">
    <subcellularLocation>
        <location evidence="9">Cytoplasm</location>
    </subcellularLocation>
</comment>
<evidence type="ECO:0000313" key="11">
    <source>
        <dbReference type="EMBL" id="NMM43264.1"/>
    </source>
</evidence>
<comment type="caution">
    <text evidence="9">Lacks conserved residue(s) required for the propagation of feature annotation.</text>
</comment>
<dbReference type="HAMAP" id="MF_01987">
    <property type="entry name" value="Ribokinase"/>
    <property type="match status" value="1"/>
</dbReference>
<name>A0A7Y0DX70_9PROT</name>
<feature type="binding site" evidence="9">
    <location>
        <begin position="206"/>
        <end position="211"/>
    </location>
    <ligand>
        <name>ATP</name>
        <dbReference type="ChEBI" id="CHEBI:30616"/>
    </ligand>
</feature>
<keyword evidence="12" id="KW-1185">Reference proteome</keyword>
<comment type="similarity">
    <text evidence="9">Belongs to the carbohydrate kinase PfkB family. Ribokinase subfamily.</text>
</comment>
<dbReference type="GO" id="GO:0005737">
    <property type="term" value="C:cytoplasm"/>
    <property type="evidence" value="ECO:0007669"/>
    <property type="project" value="UniProtKB-SubCell"/>
</dbReference>
<evidence type="ECO:0000313" key="12">
    <source>
        <dbReference type="Proteomes" id="UP000539372"/>
    </source>
</evidence>
<feature type="binding site" evidence="9">
    <location>
        <position position="137"/>
    </location>
    <ligand>
        <name>substrate</name>
    </ligand>
</feature>
<feature type="binding site" evidence="9">
    <location>
        <position position="232"/>
    </location>
    <ligand>
        <name>K(+)</name>
        <dbReference type="ChEBI" id="CHEBI:29103"/>
    </ligand>
</feature>
<keyword evidence="7 9" id="KW-0630">Potassium</keyword>
<dbReference type="Gene3D" id="3.40.1190.20">
    <property type="match status" value="1"/>
</dbReference>
<comment type="function">
    <text evidence="9">Catalyzes the phosphorylation of ribose at O-5 in a reaction requiring ATP and magnesium. The resulting D-ribose-5-phosphate can then be used either for sythesis of nucleotides, histidine, and tryptophan, or as a component of the pentose phosphate pathway.</text>
</comment>
<keyword evidence="6 9" id="KW-0460">Magnesium</keyword>
<dbReference type="EMBL" id="JABBNT010000001">
    <property type="protein sequence ID" value="NMM43264.1"/>
    <property type="molecule type" value="Genomic_DNA"/>
</dbReference>
<feature type="binding site" evidence="9">
    <location>
        <begin position="10"/>
        <end position="12"/>
    </location>
    <ligand>
        <name>substrate</name>
    </ligand>
</feature>
<evidence type="ECO:0000256" key="5">
    <source>
        <dbReference type="ARBA" id="ARBA00022840"/>
    </source>
</evidence>
<dbReference type="Proteomes" id="UP000539372">
    <property type="component" value="Unassembled WGS sequence"/>
</dbReference>
<feature type="binding site" evidence="9">
    <location>
        <position position="180"/>
    </location>
    <ligand>
        <name>ATP</name>
        <dbReference type="ChEBI" id="CHEBI:30616"/>
    </ligand>
</feature>
<evidence type="ECO:0000256" key="9">
    <source>
        <dbReference type="HAMAP-Rule" id="MF_01987"/>
    </source>
</evidence>
<dbReference type="EC" id="2.7.1.15" evidence="9"/>
<evidence type="ECO:0000256" key="8">
    <source>
        <dbReference type="ARBA" id="ARBA00023277"/>
    </source>
</evidence>
<dbReference type="InterPro" id="IPR002139">
    <property type="entry name" value="Ribo/fructo_kinase"/>
</dbReference>
<accession>A0A7Y0DX70</accession>
<dbReference type="InterPro" id="IPR029056">
    <property type="entry name" value="Ribokinase-like"/>
</dbReference>
<feature type="binding site" evidence="9">
    <location>
        <position position="234"/>
    </location>
    <ligand>
        <name>K(+)</name>
        <dbReference type="ChEBI" id="CHEBI:29103"/>
    </ligand>
</feature>
<dbReference type="InterPro" id="IPR011611">
    <property type="entry name" value="PfkB_dom"/>
</dbReference>
<keyword evidence="4 9" id="KW-0418">Kinase</keyword>
<evidence type="ECO:0000256" key="2">
    <source>
        <dbReference type="ARBA" id="ARBA00022723"/>
    </source>
</evidence>
<dbReference type="InterPro" id="IPR011877">
    <property type="entry name" value="Ribokinase"/>
</dbReference>
<evidence type="ECO:0000259" key="10">
    <source>
        <dbReference type="Pfam" id="PF00294"/>
    </source>
</evidence>
<dbReference type="GO" id="GO:0004747">
    <property type="term" value="F:ribokinase activity"/>
    <property type="evidence" value="ECO:0007669"/>
    <property type="project" value="UniProtKB-UniRule"/>
</dbReference>
<comment type="pathway">
    <text evidence="9">Carbohydrate metabolism; D-ribose degradation; D-ribose 5-phosphate from beta-D-ribopyranose: step 2/2.</text>
</comment>
<evidence type="ECO:0000256" key="3">
    <source>
        <dbReference type="ARBA" id="ARBA00022741"/>
    </source>
</evidence>
<feature type="binding site" evidence="9">
    <location>
        <begin position="38"/>
        <end position="42"/>
    </location>
    <ligand>
        <name>substrate</name>
    </ligand>
</feature>
<keyword evidence="3 9" id="KW-0547">Nucleotide-binding</keyword>
<dbReference type="Pfam" id="PF00294">
    <property type="entry name" value="PfkB"/>
    <property type="match status" value="1"/>
</dbReference>
<comment type="activity regulation">
    <text evidence="9">Activated by a monovalent cation that binds near, but not in, the active site. The most likely occupant of the site in vivo is potassium. Ion binding induces a conformational change that may alter substrate affinity.</text>
</comment>